<dbReference type="Proteomes" id="UP000032900">
    <property type="component" value="Unassembled WGS sequence"/>
</dbReference>
<sequence>MSLTIPSSNLSFDRRIPYSKNLGQNIPFFTKICQICEITVTKNTMQSVEIKIEKAIKSRPEGFLLFSEDFSEKGSSASIRKALQSLKEKGLIKAVAQGIFVRPKSNPYIGEVMPSAEEVAQAIAKRDKIRLVPTGSYALNALGLSTQIPLKLVFLTDGAARTIKVGKRTIKLKKTTPKNLIAKGEISALVIQTLREIGKDKVTPTELSQINKLLKKEDPKLLRHDIKLAPEWIRQILKRAIDE</sequence>
<evidence type="ECO:0000313" key="1">
    <source>
        <dbReference type="EMBL" id="GAO27779.1"/>
    </source>
</evidence>
<keyword evidence="2" id="KW-1185">Reference proteome</keyword>
<dbReference type="Pfam" id="PF19570">
    <property type="entry name" value="DUF6088"/>
    <property type="match status" value="1"/>
</dbReference>
<dbReference type="EMBL" id="BAZW01000099">
    <property type="protein sequence ID" value="GAO27779.1"/>
    <property type="molecule type" value="Genomic_DNA"/>
</dbReference>
<dbReference type="STRING" id="1236989.JCM15548_14630"/>
<organism evidence="1 2">
    <name type="scientific">Geofilum rubicundum JCM 15548</name>
    <dbReference type="NCBI Taxonomy" id="1236989"/>
    <lineage>
        <taxon>Bacteria</taxon>
        <taxon>Pseudomonadati</taxon>
        <taxon>Bacteroidota</taxon>
        <taxon>Bacteroidia</taxon>
        <taxon>Marinilabiliales</taxon>
        <taxon>Marinilabiliaceae</taxon>
        <taxon>Geofilum</taxon>
    </lineage>
</organism>
<evidence type="ECO:0008006" key="3">
    <source>
        <dbReference type="Google" id="ProtNLM"/>
    </source>
</evidence>
<comment type="caution">
    <text evidence="1">The sequence shown here is derived from an EMBL/GenBank/DDBJ whole genome shotgun (WGS) entry which is preliminary data.</text>
</comment>
<gene>
    <name evidence="1" type="ORF">JCM15548_14630</name>
</gene>
<dbReference type="AlphaFoldDB" id="A0A0E9LR99"/>
<accession>A0A0E9LR99</accession>
<dbReference type="InterPro" id="IPR045738">
    <property type="entry name" value="DUF6088"/>
</dbReference>
<evidence type="ECO:0000313" key="2">
    <source>
        <dbReference type="Proteomes" id="UP000032900"/>
    </source>
</evidence>
<protein>
    <recommendedName>
        <fullName evidence="3">Transcriptional regulator, AbiEi antitoxin, Type IV TA system</fullName>
    </recommendedName>
</protein>
<proteinExistence type="predicted"/>
<reference evidence="1 2" key="1">
    <citation type="journal article" date="2015" name="Microbes Environ.">
        <title>Distribution and evolution of nitrogen fixation genes in the phylum bacteroidetes.</title>
        <authorList>
            <person name="Inoue J."/>
            <person name="Oshima K."/>
            <person name="Suda W."/>
            <person name="Sakamoto M."/>
            <person name="Iino T."/>
            <person name="Noda S."/>
            <person name="Hongoh Y."/>
            <person name="Hattori M."/>
            <person name="Ohkuma M."/>
        </authorList>
    </citation>
    <scope>NUCLEOTIDE SEQUENCE [LARGE SCALE GENOMIC DNA]</scope>
    <source>
        <strain evidence="1">JCM 15548</strain>
    </source>
</reference>
<name>A0A0E9LR99_9BACT</name>